<sequence>MEADVQKKYNHLVVVTTNLSSDVQSEAFHVAIRDLLKTIQISKKQGFLLASPSANFLDMIDSLIQNTELSIDLAIVAGRVNCLTKVFIQNNPSSVEQLTVHTLQAAEVPKICLLFGIIDCLPNDRWDVAVAIVAEEIVQLLLNFNSVYFYKMKLFHTWLEHVKKIVNLIPNPSPVWGQILLPQSRVMELIDLHWETSQIRNLTGQCLATICDIWRTSESTSQYANVVAKITLTNLTWQSQSKYLILATLVPFIHFKELLFEYPDTIYAMTVSLTSNPKCLLAAGTALFKALAKHLTPEDWEDYCQSVLLEALNHVNPDTQRNAANHWLPCMILASPVLLMELKQRLRKTDRLNWLAYVSLLKLMDQLDENDILLTQQALHHGDEDVRVAAFGILLHKTQKTEIVRPEDWILVKKFVFRNLRCDNSLFKFKLLSTIRFFLIRVLKSCLSRMKTKGAIDEDIENVRQVYDHLLKCLTPSSCYQKKITLLGILCDIHHLFGASDTKAENLVRGSSLTNRNELITLAGERWNFTVKESLERYTICLMDDNADVRQQAAQLLQNFFPCPPSSYVQLIFNQGLALCDSSSFQRSECGLVALHLVSHWSLTNTSVIPRLTAEFLVGDIYKRFHQLKLDWMASGQAVHGFIGALAKVLHVTNHQNLTVSYTELIALTEMVICSVLDILSSKSIGSSVLNQVIARPFEGKSLSIDDRMCRNVPVVKNGIVFDDLQHELILTRAWLTLKESSNLTVQITTLLLNDERLSKKERVRLVEQCIQIVYQILLRCRREDVVEASGDAMGLLCKKCFLSQENVIRAIPGKLLRNFLERLENLKLLTSATLSSTGMTCLVTKIVSSQSGKSQLDSLLTMATRRLIRVAERPVDTTEGLNDACNISQPVAIHVLKSLVQDALLNVDLQPGLMELIAKLSVNSFSHPLWFIRHAAVQLHGAVIASLVGSSSKTTANLFHKLPGLETFFLDKLARQTDGRHIFAGNLIPVLSILSRLSPDFRNEDRNSRFKFHLMTLLGHPAIHVRQLVAQSLLAFVPLPKTKWITMQLCEDALTLASRSISATPLHLCVRGDSGTNSLHGCLLAIHEFINRCREIAISVQDWEMIRNSVATFVPIEKHHPSFYIKLTILKIFKMLKGMAGTPEFFRIYRDESVRQLYYHHPGFSEWLGITTELVLSEGSLNSVLEAHSLAIQEFLAFYSGLEVVEAAMRSLTNRFARFSRSSVMANHINSYITYFISHWQTHPSLVPVSLDFIQIRGASALQESETSLREHIDFFLNTCMEARHLGSAIALLAFPTASIVIKEAFAKGLLVDNVDDVAVRLSRCLLNASQPEESLPFRSSAAVSLKTIGKALVEKAMGNAELTRNLFLLIMCLIYDEAKEVRTETTFFLTELVSSIKSGPHGHPPLLQMNPEECLEEFASQVHHWFSKQHLIPVVIEMLTDPDLEKNDEVKVLYECETQNVFNEELESIFLLIKIVKSLLGTTGSDGNPFVLDVDVKKVIEGADRTISSIRSFASCKEDTAGWFFIMSKRIYSVLSRLSARLSILAMCCPSCKADGRFVELQSAIHSLIRYKML</sequence>
<evidence type="ECO:0000313" key="6">
    <source>
        <dbReference type="EMBL" id="KZS15423.1"/>
    </source>
</evidence>
<evidence type="ECO:0000256" key="2">
    <source>
        <dbReference type="ARBA" id="ARBA00022694"/>
    </source>
</evidence>
<keyword evidence="7" id="KW-1185">Reference proteome</keyword>
<accession>A0A164YN22</accession>
<feature type="domain" description="tRNA (32-2'-O)-methyltransferase regulator THADA-like C-terminal TPR repeats region" evidence="5">
    <location>
        <begin position="952"/>
        <end position="1089"/>
    </location>
</feature>
<reference evidence="6 7" key="1">
    <citation type="submission" date="2016-03" db="EMBL/GenBank/DDBJ databases">
        <title>EvidentialGene: Evidence-directed Construction of Genes on Genomes.</title>
        <authorList>
            <person name="Gilbert D.G."/>
            <person name="Choi J.-H."/>
            <person name="Mockaitis K."/>
            <person name="Colbourne J."/>
            <person name="Pfrender M."/>
        </authorList>
    </citation>
    <scope>NUCLEOTIDE SEQUENCE [LARGE SCALE GENOMIC DNA]</scope>
    <source>
        <strain evidence="6 7">Xinb3</strain>
        <tissue evidence="6">Complete organism</tissue>
    </source>
</reference>
<dbReference type="STRING" id="35525.A0A164YN22"/>
<dbReference type="InterPro" id="IPR056842">
    <property type="entry name" value="THADA-like_TPR_C"/>
</dbReference>
<dbReference type="GO" id="GO:0005829">
    <property type="term" value="C:cytosol"/>
    <property type="evidence" value="ECO:0007669"/>
    <property type="project" value="TreeGrafter"/>
</dbReference>
<comment type="caution">
    <text evidence="6">The sequence shown here is derived from an EMBL/GenBank/DDBJ whole genome shotgun (WGS) entry which is preliminary data.</text>
</comment>
<dbReference type="InterPro" id="IPR019442">
    <property type="entry name" value="THADA/TRM732_DUF2428"/>
</dbReference>
<dbReference type="GO" id="GO:0030488">
    <property type="term" value="P:tRNA methylation"/>
    <property type="evidence" value="ECO:0007669"/>
    <property type="project" value="TreeGrafter"/>
</dbReference>
<evidence type="ECO:0000259" key="5">
    <source>
        <dbReference type="Pfam" id="PF25151"/>
    </source>
</evidence>
<keyword evidence="2" id="KW-0819">tRNA processing</keyword>
<dbReference type="PANTHER" id="PTHR14387:SF0">
    <property type="entry name" value="DUF2428 DOMAIN-CONTAINING PROTEIN"/>
    <property type="match status" value="1"/>
</dbReference>
<dbReference type="Gene3D" id="1.25.10.10">
    <property type="entry name" value="Leucine-rich Repeat Variant"/>
    <property type="match status" value="1"/>
</dbReference>
<dbReference type="Pfam" id="PF25150">
    <property type="entry name" value="TPR_Trm732"/>
    <property type="match status" value="1"/>
</dbReference>
<evidence type="ECO:0000256" key="1">
    <source>
        <dbReference type="ARBA" id="ARBA00010409"/>
    </source>
</evidence>
<dbReference type="EMBL" id="LRGB01000872">
    <property type="protein sequence ID" value="KZS15423.1"/>
    <property type="molecule type" value="Genomic_DNA"/>
</dbReference>
<dbReference type="InterPro" id="IPR056843">
    <property type="entry name" value="THADA-like_TPR"/>
</dbReference>
<comment type="similarity">
    <text evidence="1">Belongs to the THADA family.</text>
</comment>
<dbReference type="Pfam" id="PF25151">
    <property type="entry name" value="TPR_Trm732_C"/>
    <property type="match status" value="1"/>
</dbReference>
<dbReference type="OrthoDB" id="6614653at2759"/>
<dbReference type="PANTHER" id="PTHR14387">
    <property type="entry name" value="THADA/DEATH RECEPTOR INTERACTING PROTEIN"/>
    <property type="match status" value="1"/>
</dbReference>
<feature type="domain" description="tRNA (32-2'-O)-methyltransferase regulator THADA-like TPR repeats region" evidence="4">
    <location>
        <begin position="306"/>
        <end position="493"/>
    </location>
</feature>
<proteinExistence type="inferred from homology"/>
<dbReference type="InterPro" id="IPR016024">
    <property type="entry name" value="ARM-type_fold"/>
</dbReference>
<evidence type="ECO:0000259" key="3">
    <source>
        <dbReference type="Pfam" id="PF10350"/>
    </source>
</evidence>
<feature type="domain" description="DUF2428" evidence="3">
    <location>
        <begin position="662"/>
        <end position="931"/>
    </location>
</feature>
<evidence type="ECO:0000259" key="4">
    <source>
        <dbReference type="Pfam" id="PF25150"/>
    </source>
</evidence>
<gene>
    <name evidence="6" type="ORF">APZ42_019066</name>
</gene>
<evidence type="ECO:0000313" key="7">
    <source>
        <dbReference type="Proteomes" id="UP000076858"/>
    </source>
</evidence>
<dbReference type="InterPro" id="IPR011989">
    <property type="entry name" value="ARM-like"/>
</dbReference>
<dbReference type="InterPro" id="IPR051954">
    <property type="entry name" value="tRNA_methyltransferase_THADA"/>
</dbReference>
<dbReference type="SUPFAM" id="SSF48371">
    <property type="entry name" value="ARM repeat"/>
    <property type="match status" value="2"/>
</dbReference>
<dbReference type="Proteomes" id="UP000076858">
    <property type="component" value="Unassembled WGS sequence"/>
</dbReference>
<name>A0A164YN22_9CRUS</name>
<organism evidence="6 7">
    <name type="scientific">Daphnia magna</name>
    <dbReference type="NCBI Taxonomy" id="35525"/>
    <lineage>
        <taxon>Eukaryota</taxon>
        <taxon>Metazoa</taxon>
        <taxon>Ecdysozoa</taxon>
        <taxon>Arthropoda</taxon>
        <taxon>Crustacea</taxon>
        <taxon>Branchiopoda</taxon>
        <taxon>Diplostraca</taxon>
        <taxon>Cladocera</taxon>
        <taxon>Anomopoda</taxon>
        <taxon>Daphniidae</taxon>
        <taxon>Daphnia</taxon>
    </lineage>
</organism>
<dbReference type="Pfam" id="PF10350">
    <property type="entry name" value="DUF2428"/>
    <property type="match status" value="1"/>
</dbReference>
<protein>
    <submittedName>
        <fullName evidence="6">Uncharacterized protein</fullName>
    </submittedName>
</protein>